<dbReference type="EMBL" id="CP000383">
    <property type="protein sequence ID" value="ABG58184.1"/>
    <property type="molecule type" value="Genomic_DNA"/>
</dbReference>
<dbReference type="KEGG" id="chu:CHU_0903"/>
<dbReference type="Pfam" id="PF16261">
    <property type="entry name" value="DUF4915"/>
    <property type="match status" value="1"/>
</dbReference>
<reference evidence="2 3" key="1">
    <citation type="journal article" date="2007" name="Appl. Environ. Microbiol.">
        <title>Genome sequence of the cellulolytic gliding bacterium Cytophaga hutchinsonii.</title>
        <authorList>
            <person name="Xie G."/>
            <person name="Bruce D.C."/>
            <person name="Challacombe J.F."/>
            <person name="Chertkov O."/>
            <person name="Detter J.C."/>
            <person name="Gilna P."/>
            <person name="Han C.S."/>
            <person name="Lucas S."/>
            <person name="Misra M."/>
            <person name="Myers G.L."/>
            <person name="Richardson P."/>
            <person name="Tapia R."/>
            <person name="Thayer N."/>
            <person name="Thompson L.S."/>
            <person name="Brettin T.S."/>
            <person name="Henrissat B."/>
            <person name="Wilson D.B."/>
            <person name="McBride M.J."/>
        </authorList>
    </citation>
    <scope>NUCLEOTIDE SEQUENCE [LARGE SCALE GENOMIC DNA]</scope>
    <source>
        <strain evidence="3">ATCC 33406 / DSM 1761 / CIP 103989 / NBRC 15051 / NCIMB 9469 / D465</strain>
    </source>
</reference>
<accession>A0A6N4SPG4</accession>
<dbReference type="OrthoDB" id="238183at2"/>
<feature type="domain" description="Conserved hypothetical protein CHP03032" evidence="1">
    <location>
        <begin position="16"/>
        <end position="330"/>
    </location>
</feature>
<dbReference type="NCBIfam" id="TIGR03032">
    <property type="entry name" value="TIGR03032 family protein"/>
    <property type="match status" value="1"/>
</dbReference>
<gene>
    <name evidence="2" type="ordered locus">CHU_0903</name>
</gene>
<sequence length="357" mass="39541">MNSQTAPPFTCTMSPNMPELLWELGGTLVLSTYQAGKIIFMSAPDREGIVQLPRQFDKAMGVAVQGDKLAVATRSEVQVLANAPLLARQYGTAPGMYDGLYLPRATYYSGEIDLHDMGWGKEGLWAVNTRFSCLSIIDDDFSFRKKWTPPFITDHTPDDRCHLNGMAMQDGSPKYVTALGTSNIEKGWRTNIQQGGVLIDVPSKEICVEGLAMPHSPRLFDGKLYVLCSATGEVISADPDTGKYEVITKLQGFVRGMCRQGDFIFVGLSKLRKNSSTFRDLPIARTSMFCGISVIHLPTGNQVGFIKYENSVEEIYDVQFLPGLKRPAILNTLREEHRRALVTESDGWWSQPAAQAT</sequence>
<name>A0A6N4SPG4_CYTH3</name>
<evidence type="ECO:0000259" key="1">
    <source>
        <dbReference type="Pfam" id="PF16261"/>
    </source>
</evidence>
<dbReference type="AlphaFoldDB" id="A0A6N4SPG4"/>
<dbReference type="RefSeq" id="WP_011584299.1">
    <property type="nucleotide sequence ID" value="NC_008255.1"/>
</dbReference>
<evidence type="ECO:0000313" key="3">
    <source>
        <dbReference type="Proteomes" id="UP000001822"/>
    </source>
</evidence>
<keyword evidence="3" id="KW-1185">Reference proteome</keyword>
<organism evidence="2 3">
    <name type="scientific">Cytophaga hutchinsonii (strain ATCC 33406 / DSM 1761 / CIP 103989 / NBRC 15051 / NCIMB 9469 / D465)</name>
    <dbReference type="NCBI Taxonomy" id="269798"/>
    <lineage>
        <taxon>Bacteria</taxon>
        <taxon>Pseudomonadati</taxon>
        <taxon>Bacteroidota</taxon>
        <taxon>Cytophagia</taxon>
        <taxon>Cytophagales</taxon>
        <taxon>Cytophagaceae</taxon>
        <taxon>Cytophaga</taxon>
    </lineage>
</organism>
<proteinExistence type="predicted"/>
<dbReference type="InterPro" id="IPR017481">
    <property type="entry name" value="CHP03032"/>
</dbReference>
<dbReference type="SUPFAM" id="SSF63825">
    <property type="entry name" value="YWTD domain"/>
    <property type="match status" value="1"/>
</dbReference>
<protein>
    <recommendedName>
        <fullName evidence="1">Conserved hypothetical protein CHP03032 domain-containing protein</fullName>
    </recommendedName>
</protein>
<dbReference type="Proteomes" id="UP000001822">
    <property type="component" value="Chromosome"/>
</dbReference>
<evidence type="ECO:0000313" key="2">
    <source>
        <dbReference type="EMBL" id="ABG58184.1"/>
    </source>
</evidence>